<protein>
    <submittedName>
        <fullName evidence="2">Uncharacterized protein</fullName>
    </submittedName>
</protein>
<accession>A0A8J8XWT3</accession>
<gene>
    <name evidence="2" type="ORF">OsJ_11105</name>
</gene>
<reference evidence="2" key="1">
    <citation type="journal article" date="2005" name="PLoS Biol.">
        <title>The genomes of Oryza sativa: a history of duplications.</title>
        <authorList>
            <person name="Yu J."/>
            <person name="Wang J."/>
            <person name="Lin W."/>
            <person name="Li S."/>
            <person name="Li H."/>
            <person name="Zhou J."/>
            <person name="Ni P."/>
            <person name="Dong W."/>
            <person name="Hu S."/>
            <person name="Zeng C."/>
            <person name="Zhang J."/>
            <person name="Zhang Y."/>
            <person name="Li R."/>
            <person name="Xu Z."/>
            <person name="Li S."/>
            <person name="Li X."/>
            <person name="Zheng H."/>
            <person name="Cong L."/>
            <person name="Lin L."/>
            <person name="Yin J."/>
            <person name="Geng J."/>
            <person name="Li G."/>
            <person name="Shi J."/>
            <person name="Liu J."/>
            <person name="Lv H."/>
            <person name="Li J."/>
            <person name="Wang J."/>
            <person name="Deng Y."/>
            <person name="Ran L."/>
            <person name="Shi X."/>
            <person name="Wang X."/>
            <person name="Wu Q."/>
            <person name="Li C."/>
            <person name="Ren X."/>
            <person name="Wang J."/>
            <person name="Wang X."/>
            <person name="Li D."/>
            <person name="Liu D."/>
            <person name="Zhang X."/>
            <person name="Ji Z."/>
            <person name="Zhao W."/>
            <person name="Sun Y."/>
            <person name="Zhang Z."/>
            <person name="Bao J."/>
            <person name="Han Y."/>
            <person name="Dong L."/>
            <person name="Ji J."/>
            <person name="Chen P."/>
            <person name="Wu S."/>
            <person name="Liu J."/>
            <person name="Xiao Y."/>
            <person name="Bu D."/>
            <person name="Tan J."/>
            <person name="Yang L."/>
            <person name="Ye C."/>
            <person name="Zhang J."/>
            <person name="Xu J."/>
            <person name="Zhou Y."/>
            <person name="Yu Y."/>
            <person name="Zhang B."/>
            <person name="Zhuang S."/>
            <person name="Wei H."/>
            <person name="Liu B."/>
            <person name="Lei M."/>
            <person name="Yu H."/>
            <person name="Li Y."/>
            <person name="Xu H."/>
            <person name="Wei S."/>
            <person name="He X."/>
            <person name="Fang L."/>
            <person name="Zhang Z."/>
            <person name="Zhang Y."/>
            <person name="Huang X."/>
            <person name="Su Z."/>
            <person name="Tong W."/>
            <person name="Li J."/>
            <person name="Tong Z."/>
            <person name="Li S."/>
            <person name="Ye J."/>
            <person name="Wang L."/>
            <person name="Fang L."/>
            <person name="Lei T."/>
            <person name="Chen C."/>
            <person name="Chen H."/>
            <person name="Xu Z."/>
            <person name="Li H."/>
            <person name="Huang H."/>
            <person name="Zhang F."/>
            <person name="Xu H."/>
            <person name="Li N."/>
            <person name="Zhao C."/>
            <person name="Li S."/>
            <person name="Dong L."/>
            <person name="Huang Y."/>
            <person name="Li L."/>
            <person name="Xi Y."/>
            <person name="Qi Q."/>
            <person name="Li W."/>
            <person name="Zhang B."/>
            <person name="Hu W."/>
            <person name="Zhang Y."/>
            <person name="Tian X."/>
            <person name="Jiao Y."/>
            <person name="Liang X."/>
            <person name="Jin J."/>
            <person name="Gao L."/>
            <person name="Zheng W."/>
            <person name="Hao B."/>
            <person name="Liu S."/>
            <person name="Wang W."/>
            <person name="Yuan L."/>
            <person name="Cao M."/>
            <person name="McDermott J."/>
            <person name="Samudrala R."/>
            <person name="Wang J."/>
            <person name="Wong G.K."/>
            <person name="Yang H."/>
        </authorList>
    </citation>
    <scope>NUCLEOTIDE SEQUENCE [LARGE SCALE GENOMIC DNA]</scope>
</reference>
<feature type="region of interest" description="Disordered" evidence="1">
    <location>
        <begin position="36"/>
        <end position="61"/>
    </location>
</feature>
<proteinExistence type="predicted"/>
<dbReference type="Proteomes" id="UP000007752">
    <property type="component" value="Chromosome 3"/>
</dbReference>
<sequence>MPTLLKTTTTTLLKTTTTLMPMPTPLKTTTTTLLKTTTTPMPMPMPLKTTTTMATGSRRRRTRTSAVEIAGIKQQASVAGEPPSVSLVILSALPSATSACIFISKQRAYPDPQASRKIQHQAVKSTDKKQASSNK</sequence>
<dbReference type="EMBL" id="CM000140">
    <property type="protein sequence ID" value="EEE59178.1"/>
    <property type="molecule type" value="Genomic_DNA"/>
</dbReference>
<feature type="compositionally biased region" description="Low complexity" evidence="1">
    <location>
        <begin position="36"/>
        <end position="56"/>
    </location>
</feature>
<feature type="compositionally biased region" description="Basic and acidic residues" evidence="1">
    <location>
        <begin position="125"/>
        <end position="135"/>
    </location>
</feature>
<reference evidence="2" key="2">
    <citation type="submission" date="2008-12" db="EMBL/GenBank/DDBJ databases">
        <title>Improved gene annotation of the rice (Oryza sativa) genomes.</title>
        <authorList>
            <person name="Wang J."/>
            <person name="Li R."/>
            <person name="Fan W."/>
            <person name="Huang Q."/>
            <person name="Zhang J."/>
            <person name="Zhou Y."/>
            <person name="Hu Y."/>
            <person name="Zi S."/>
            <person name="Li J."/>
            <person name="Ni P."/>
            <person name="Zheng H."/>
            <person name="Zhang Y."/>
            <person name="Zhao M."/>
            <person name="Hao Q."/>
            <person name="McDermott J."/>
            <person name="Samudrala R."/>
            <person name="Kristiansen K."/>
            <person name="Wong G.K.-S."/>
        </authorList>
    </citation>
    <scope>NUCLEOTIDE SEQUENCE</scope>
</reference>
<evidence type="ECO:0000313" key="2">
    <source>
        <dbReference type="EMBL" id="EEE59178.1"/>
    </source>
</evidence>
<name>A0A8J8XWT3_ORYSJ</name>
<feature type="region of interest" description="Disordered" evidence="1">
    <location>
        <begin position="109"/>
        <end position="135"/>
    </location>
</feature>
<dbReference type="AlphaFoldDB" id="A0A8J8XWT3"/>
<evidence type="ECO:0000256" key="1">
    <source>
        <dbReference type="SAM" id="MobiDB-lite"/>
    </source>
</evidence>
<organism evidence="2">
    <name type="scientific">Oryza sativa subsp. japonica</name>
    <name type="common">Rice</name>
    <dbReference type="NCBI Taxonomy" id="39947"/>
    <lineage>
        <taxon>Eukaryota</taxon>
        <taxon>Viridiplantae</taxon>
        <taxon>Streptophyta</taxon>
        <taxon>Embryophyta</taxon>
        <taxon>Tracheophyta</taxon>
        <taxon>Spermatophyta</taxon>
        <taxon>Magnoliopsida</taxon>
        <taxon>Liliopsida</taxon>
        <taxon>Poales</taxon>
        <taxon>Poaceae</taxon>
        <taxon>BOP clade</taxon>
        <taxon>Oryzoideae</taxon>
        <taxon>Oryzeae</taxon>
        <taxon>Oryzinae</taxon>
        <taxon>Oryza</taxon>
        <taxon>Oryza sativa</taxon>
    </lineage>
</organism>